<dbReference type="PANTHER" id="PTHR30032:SF8">
    <property type="entry name" value="GERMINATION-SPECIFIC N-ACETYLMURAMOYL-L-ALANINE AMIDASE"/>
    <property type="match status" value="1"/>
</dbReference>
<organism evidence="2 3">
    <name type="scientific">Ornithinimicrobium avium</name>
    <dbReference type="NCBI Taxonomy" id="2283195"/>
    <lineage>
        <taxon>Bacteria</taxon>
        <taxon>Bacillati</taxon>
        <taxon>Actinomycetota</taxon>
        <taxon>Actinomycetes</taxon>
        <taxon>Micrococcales</taxon>
        <taxon>Ornithinimicrobiaceae</taxon>
        <taxon>Ornithinimicrobium</taxon>
    </lineage>
</organism>
<dbReference type="PANTHER" id="PTHR30032">
    <property type="entry name" value="N-ACETYLMURAMOYL-L-ALANINE AMIDASE-RELATED"/>
    <property type="match status" value="1"/>
</dbReference>
<evidence type="ECO:0000256" key="1">
    <source>
        <dbReference type="SAM" id="MobiDB-lite"/>
    </source>
</evidence>
<accession>A0A345NL79</accession>
<dbReference type="Pfam" id="PF04122">
    <property type="entry name" value="CW_binding_2"/>
    <property type="match status" value="3"/>
</dbReference>
<dbReference type="InterPro" id="IPR007253">
    <property type="entry name" value="Cell_wall-bd_2"/>
</dbReference>
<evidence type="ECO:0000313" key="2">
    <source>
        <dbReference type="EMBL" id="AXH95787.1"/>
    </source>
</evidence>
<feature type="compositionally biased region" description="Polar residues" evidence="1">
    <location>
        <begin position="467"/>
        <end position="480"/>
    </location>
</feature>
<sequence length="480" mass="48792">MNDLHAGTTVRARRRTAAVAALATATVGVVGAVPARAATLGDYDITGVQFVNGDCSRNEYVVKGSVTGDTDDGGGFDKIRVQVWDDGILKDARDTEVAVGTTMDVTAFLSFVGLYGTGAPGVGIEIVDIDGSGDPVATLSSDDPFFPEDVDGPCSFDIERIGGADRIETAALLSQQKFVAADTVLIASSRAFPDALAAAPWAAQLGAPLLLSRPGGLSAVATAELTRLQPSRVIVVGGPTALGQDVLDDVQAALPTAVVDRVGGADRYATAGMVASQVVQDSSAEVFVASGQDFPDALVLSALAARHQAPLVLTRGTSLPAATATALAGLSYDALYAAGGPTVLSDDVLDAAADGVPVTRYAGDDRYGTAEQVLEQFPAEGKVMVASGQAFPDALTSVPVAARTGAGVALTRPAAVPAGIMDEIDRLISSTPYPLITIVGGTTAVNPSVETQLQTLFGSSPAPAQRPQGTQTDSNVPATR</sequence>
<dbReference type="AlphaFoldDB" id="A0A345NL79"/>
<dbReference type="KEGG" id="orn:DV701_06295"/>
<evidence type="ECO:0000313" key="3">
    <source>
        <dbReference type="Proteomes" id="UP000253790"/>
    </source>
</evidence>
<keyword evidence="3" id="KW-1185">Reference proteome</keyword>
<reference evidence="2 3" key="1">
    <citation type="submission" date="2018-07" db="EMBL/GenBank/DDBJ databases">
        <title>Complete genome sequencing of Ornithinimicrobium sp. AMA3305.</title>
        <authorList>
            <person name="Bae J.-W."/>
        </authorList>
    </citation>
    <scope>NUCLEOTIDE SEQUENCE [LARGE SCALE GENOMIC DNA]</scope>
    <source>
        <strain evidence="2 3">AMA3305</strain>
    </source>
</reference>
<dbReference type="Proteomes" id="UP000253790">
    <property type="component" value="Chromosome"/>
</dbReference>
<name>A0A345NL79_9MICO</name>
<dbReference type="InterPro" id="IPR051922">
    <property type="entry name" value="Bact_Sporulation_Assoc"/>
</dbReference>
<dbReference type="EMBL" id="CP031229">
    <property type="protein sequence ID" value="AXH95787.1"/>
    <property type="molecule type" value="Genomic_DNA"/>
</dbReference>
<feature type="region of interest" description="Disordered" evidence="1">
    <location>
        <begin position="458"/>
        <end position="480"/>
    </location>
</feature>
<dbReference type="Gene3D" id="3.40.50.12090">
    <property type="match status" value="2"/>
</dbReference>
<gene>
    <name evidence="2" type="ORF">DV701_06295</name>
</gene>
<protein>
    <submittedName>
        <fullName evidence="2">Cell wall-binding repeat-containing protein</fullName>
    </submittedName>
</protein>
<dbReference type="RefSeq" id="WP_114927552.1">
    <property type="nucleotide sequence ID" value="NZ_CP031229.1"/>
</dbReference>
<dbReference type="OrthoDB" id="3268660at2"/>
<proteinExistence type="predicted"/>